<keyword evidence="2" id="KW-1185">Reference proteome</keyword>
<gene>
    <name evidence="1" type="ORF">K7432_008022</name>
</gene>
<protein>
    <submittedName>
        <fullName evidence="1">Uncharacterized protein</fullName>
    </submittedName>
</protein>
<sequence length="126" mass="14487">MEDPTAASEIWKEILRLEPLTGEHWETSSYYESKDDSDSELIDDSSPKTIHDKLNSEMKCLSLQSSETDRIASNILVPPLPKNEIKQILDVQYWTQPEVKTWNGEGNYQIAHYQHSNCTSHQIPVI</sequence>
<evidence type="ECO:0000313" key="2">
    <source>
        <dbReference type="Proteomes" id="UP001479436"/>
    </source>
</evidence>
<proteinExistence type="predicted"/>
<accession>A0ABR2WSF9</accession>
<dbReference type="Proteomes" id="UP001479436">
    <property type="component" value="Unassembled WGS sequence"/>
</dbReference>
<dbReference type="EMBL" id="JASJQH010000426">
    <property type="protein sequence ID" value="KAK9764451.1"/>
    <property type="molecule type" value="Genomic_DNA"/>
</dbReference>
<name>A0ABR2WSF9_9FUNG</name>
<organism evidence="1 2">
    <name type="scientific">Basidiobolus ranarum</name>
    <dbReference type="NCBI Taxonomy" id="34480"/>
    <lineage>
        <taxon>Eukaryota</taxon>
        <taxon>Fungi</taxon>
        <taxon>Fungi incertae sedis</taxon>
        <taxon>Zoopagomycota</taxon>
        <taxon>Entomophthoromycotina</taxon>
        <taxon>Basidiobolomycetes</taxon>
        <taxon>Basidiobolales</taxon>
        <taxon>Basidiobolaceae</taxon>
        <taxon>Basidiobolus</taxon>
    </lineage>
</organism>
<evidence type="ECO:0000313" key="1">
    <source>
        <dbReference type="EMBL" id="KAK9764451.1"/>
    </source>
</evidence>
<reference evidence="1 2" key="1">
    <citation type="submission" date="2023-04" db="EMBL/GenBank/DDBJ databases">
        <title>Genome of Basidiobolus ranarum AG-B5.</title>
        <authorList>
            <person name="Stajich J.E."/>
            <person name="Carter-House D."/>
            <person name="Gryganskyi A."/>
        </authorList>
    </citation>
    <scope>NUCLEOTIDE SEQUENCE [LARGE SCALE GENOMIC DNA]</scope>
    <source>
        <strain evidence="1 2">AG-B5</strain>
    </source>
</reference>
<comment type="caution">
    <text evidence="1">The sequence shown here is derived from an EMBL/GenBank/DDBJ whole genome shotgun (WGS) entry which is preliminary data.</text>
</comment>